<keyword evidence="1" id="KW-0175">Coiled coil</keyword>
<name>A0A7Z0EN24_9ACTN</name>
<protein>
    <submittedName>
        <fullName evidence="3">Uncharacterized protein</fullName>
    </submittedName>
</protein>
<feature type="region of interest" description="Disordered" evidence="2">
    <location>
        <begin position="833"/>
        <end position="857"/>
    </location>
</feature>
<evidence type="ECO:0000256" key="1">
    <source>
        <dbReference type="SAM" id="Coils"/>
    </source>
</evidence>
<dbReference type="RefSeq" id="WP_179823170.1">
    <property type="nucleotide sequence ID" value="NZ_JACCFS010000001.1"/>
</dbReference>
<evidence type="ECO:0000313" key="3">
    <source>
        <dbReference type="EMBL" id="NYJ34521.1"/>
    </source>
</evidence>
<dbReference type="EMBL" id="JACCFS010000001">
    <property type="protein sequence ID" value="NYJ34521.1"/>
    <property type="molecule type" value="Genomic_DNA"/>
</dbReference>
<proteinExistence type="predicted"/>
<comment type="caution">
    <text evidence="3">The sequence shown here is derived from an EMBL/GenBank/DDBJ whole genome shotgun (WGS) entry which is preliminary data.</text>
</comment>
<organism evidence="3 4">
    <name type="scientific">Nocardiopsis aegyptia</name>
    <dbReference type="NCBI Taxonomy" id="220378"/>
    <lineage>
        <taxon>Bacteria</taxon>
        <taxon>Bacillati</taxon>
        <taxon>Actinomycetota</taxon>
        <taxon>Actinomycetes</taxon>
        <taxon>Streptosporangiales</taxon>
        <taxon>Nocardiopsidaceae</taxon>
        <taxon>Nocardiopsis</taxon>
    </lineage>
</organism>
<keyword evidence="4" id="KW-1185">Reference proteome</keyword>
<sequence length="1115" mass="121398">MNPQEPINGVHVPISVHALPVTPVTRSETAFERRTPNFHLTALRLDPEHEPFAGADAEFRSRKDSDGVYVQWTLPAALRHGRPGTGPGSTAVTFPAVPNRWLVTRTGTNAGNPLPPEAWIVESDYSHPERGSAPYVVGHGDSWRLTRIGRAARLADWPRLRQEDPGHDLPEHLTALGPGLPTFTAYQPYHPDVLSFHDTLTGLDTPGETGPDLRLNYGVVGWYSDPRLDPLNSDAGLHRALQDAGWHLASPGQPLPEHGRSVYGGAVHGVPWSPGIGTNAVPDPDDVGIAVGPTAVDAFLAALSSPSLGVQALDHDQAEALRHLGFGHLPASDDTDGAFTTAQRQFSSAFLPFSGGHRWTVHADEDAAGAAKLAAELNSLQDQLDTARRELASARWEAYALWFARGRPALPSSLDRADFDQELDPLRPGTVAARIRQTEARITRLASQMPVEGPDRSLEQAVAEYRRARAVPSTWTVERSEKPAFHRAADPVALLTLPTTDVELAPAAPETQGCRFTREPGFVQAAEENLPDLSPAWAESPELAVAIQVQCVRCVVAGTAWHAPWQPLYLEWEAEVHPVPCTGADDPGWRFDGNRYLREEAEPDQGDPLVLSGRQPVDTGAPKVFRSQLTRYAEQHPQLDEPIRARIEEFSSSIERWRVLAQPLTGFTDRLALRTPGLAPAPPPRTAALTGRGVRRVPDLGPLPLPFTEPVHRMAQTRSTRFVFTRLTLVDRFGQALPLVTPDNRDQVTVDVSERLDSRDPARPRARDQFVRTQPRLLQAARLSFDLLDTAEPGRRVDDHGLTQPVHGWLVPNHLDRTLMAFAADGRPLREVGSAAGELPTPPGWRSPQNHGPRPPGPALLRLLSTLESSQHFDELWQQITTAAAVTSTGNSSGHSHLELIGRPLAVVRARLRLELDGPPLFDPSWRSILPSRRGHGTGAAYPSYPWAVRLGEPERTTDGLVGYTDVARPGGPFHGVNAAPGIWVRPAEGHDLLLRADGTSETTLTLLMDAHTPVHATTGILPQVSVRLPDRCAAPLSTMPAFFRVGPLLAPQKGSSVLLPVGESPAQTWEWAEPEAGGSWKWWPTAPANEQAAFTPPPPLRNGLLAVLPIPSSR</sequence>
<evidence type="ECO:0000313" key="4">
    <source>
        <dbReference type="Proteomes" id="UP000572051"/>
    </source>
</evidence>
<dbReference type="AlphaFoldDB" id="A0A7Z0EN24"/>
<feature type="coiled-coil region" evidence="1">
    <location>
        <begin position="370"/>
        <end position="397"/>
    </location>
</feature>
<gene>
    <name evidence="3" type="ORF">HNR10_002402</name>
</gene>
<evidence type="ECO:0000256" key="2">
    <source>
        <dbReference type="SAM" id="MobiDB-lite"/>
    </source>
</evidence>
<dbReference type="Proteomes" id="UP000572051">
    <property type="component" value="Unassembled WGS sequence"/>
</dbReference>
<accession>A0A7Z0EN24</accession>
<reference evidence="3 4" key="1">
    <citation type="submission" date="2020-07" db="EMBL/GenBank/DDBJ databases">
        <title>Sequencing the genomes of 1000 actinobacteria strains.</title>
        <authorList>
            <person name="Klenk H.-P."/>
        </authorList>
    </citation>
    <scope>NUCLEOTIDE SEQUENCE [LARGE SCALE GENOMIC DNA]</scope>
    <source>
        <strain evidence="3 4">DSM 44442</strain>
    </source>
</reference>